<evidence type="ECO:0000313" key="4">
    <source>
        <dbReference type="Proteomes" id="UP000694888"/>
    </source>
</evidence>
<evidence type="ECO:0000313" key="5">
    <source>
        <dbReference type="RefSeq" id="XP_005105557.1"/>
    </source>
</evidence>
<feature type="compositionally biased region" description="Low complexity" evidence="1">
    <location>
        <begin position="271"/>
        <end position="300"/>
    </location>
</feature>
<evidence type="ECO:0000256" key="2">
    <source>
        <dbReference type="SAM" id="Phobius"/>
    </source>
</evidence>
<gene>
    <name evidence="5 6" type="primary">LOC101848907</name>
</gene>
<proteinExistence type="predicted"/>
<dbReference type="RefSeq" id="XP_005105557.1">
    <property type="nucleotide sequence ID" value="XM_005105500.3"/>
</dbReference>
<keyword evidence="2" id="KW-1133">Transmembrane helix</keyword>
<feature type="region of interest" description="Disordered" evidence="1">
    <location>
        <begin position="116"/>
        <end position="149"/>
    </location>
</feature>
<organism evidence="4 6">
    <name type="scientific">Aplysia californica</name>
    <name type="common">California sea hare</name>
    <dbReference type="NCBI Taxonomy" id="6500"/>
    <lineage>
        <taxon>Eukaryota</taxon>
        <taxon>Metazoa</taxon>
        <taxon>Spiralia</taxon>
        <taxon>Lophotrochozoa</taxon>
        <taxon>Mollusca</taxon>
        <taxon>Gastropoda</taxon>
        <taxon>Heterobranchia</taxon>
        <taxon>Euthyneura</taxon>
        <taxon>Tectipleura</taxon>
        <taxon>Aplysiida</taxon>
        <taxon>Aplysioidea</taxon>
        <taxon>Aplysiidae</taxon>
        <taxon>Aplysia</taxon>
    </lineage>
</organism>
<feature type="compositionally biased region" description="Polar residues" evidence="1">
    <location>
        <begin position="433"/>
        <end position="447"/>
    </location>
</feature>
<feature type="compositionally biased region" description="Low complexity" evidence="1">
    <location>
        <begin position="118"/>
        <end position="141"/>
    </location>
</feature>
<dbReference type="GeneID" id="101848907"/>
<feature type="chain" id="PRO_5045021904" evidence="3">
    <location>
        <begin position="27"/>
        <end position="558"/>
    </location>
</feature>
<feature type="compositionally biased region" description="Polar residues" evidence="1">
    <location>
        <begin position="225"/>
        <end position="246"/>
    </location>
</feature>
<keyword evidence="2" id="KW-0472">Membrane</keyword>
<dbReference type="Proteomes" id="UP000694888">
    <property type="component" value="Unplaced"/>
</dbReference>
<feature type="region of interest" description="Disordered" evidence="1">
    <location>
        <begin position="433"/>
        <end position="462"/>
    </location>
</feature>
<sequence>MTFSQPTTALLSLVLGVTSLSTLVQCASDCMLPVADPTSMFSQKNLTTPTVSELEVDGVTGCTDICCQDELCNVLVYNQAAATGVANCLMYACRPLETCNLQSGQDLLIFVDKSFTDTPTSTTSETSGSQTGEEEQTTSPSAPSSPKNEEIAPVVVNIPLENVNNADKETANAEGLSENTENGDGNVGSTSQNTEGTPEDTLEEDETGPQNDKSENSETDPPEVQSPSTENPGGPSTNGTENSSGEAGNEIITPESAESESIQEDSNGSQSTPPSSEVPATPTATPSTTTAPDSSAAVTPVQPPPASQPPNTTQEEQEVENIPDDNTQINTTATITIVPTTTLSGSETASTAALLPTPESLSNDVTIVAPTATSHISLSAILNSTGVLMPVALDSTVLEQESIAIKPSEQSFIPSPTSTTEGMATAAVTDLATPSTPTLENPTPTTVASSSSAQNISPTPNEIVSSADESLQTTPPIEMTTTQSLTDVTFPGYANERKQSTASKEGVSNVMTAVLVSSLTFGCVFVLTVVAVLGKRIYDSYRKRHYSRLDYLINGMYN</sequence>
<accession>A0ABM1A6T9</accession>
<feature type="compositionally biased region" description="Polar residues" evidence="1">
    <location>
        <begin position="177"/>
        <end position="196"/>
    </location>
</feature>
<feature type="transmembrane region" description="Helical" evidence="2">
    <location>
        <begin position="510"/>
        <end position="534"/>
    </location>
</feature>
<feature type="signal peptide" evidence="3">
    <location>
        <begin position="1"/>
        <end position="26"/>
    </location>
</feature>
<name>A0ABM1A6T9_APLCA</name>
<evidence type="ECO:0000256" key="3">
    <source>
        <dbReference type="SAM" id="SignalP"/>
    </source>
</evidence>
<dbReference type="RefSeq" id="XP_012941955.1">
    <property type="nucleotide sequence ID" value="XM_013086501.2"/>
</dbReference>
<feature type="region of interest" description="Disordered" evidence="1">
    <location>
        <begin position="169"/>
        <end position="327"/>
    </location>
</feature>
<evidence type="ECO:0000256" key="1">
    <source>
        <dbReference type="SAM" id="MobiDB-lite"/>
    </source>
</evidence>
<protein>
    <submittedName>
        <fullName evidence="5 6">Uncharacterized protein C11orf24 homolog</fullName>
    </submittedName>
</protein>
<evidence type="ECO:0000313" key="6">
    <source>
        <dbReference type="RefSeq" id="XP_012941955.1"/>
    </source>
</evidence>
<feature type="compositionally biased region" description="Acidic residues" evidence="1">
    <location>
        <begin position="197"/>
        <end position="207"/>
    </location>
</feature>
<reference evidence="5 6" key="1">
    <citation type="submission" date="2025-05" db="UniProtKB">
        <authorList>
            <consortium name="RefSeq"/>
        </authorList>
    </citation>
    <scope>IDENTIFICATION</scope>
</reference>
<keyword evidence="4" id="KW-1185">Reference proteome</keyword>
<keyword evidence="3" id="KW-0732">Signal</keyword>
<keyword evidence="2" id="KW-0812">Transmembrane</keyword>